<protein>
    <recommendedName>
        <fullName evidence="4">J domain-containing protein</fullName>
    </recommendedName>
</protein>
<dbReference type="EMBL" id="JBANRG010000065">
    <property type="protein sequence ID" value="KAK7440986.1"/>
    <property type="molecule type" value="Genomic_DNA"/>
</dbReference>
<organism evidence="2 3">
    <name type="scientific">Marasmiellus scandens</name>
    <dbReference type="NCBI Taxonomy" id="2682957"/>
    <lineage>
        <taxon>Eukaryota</taxon>
        <taxon>Fungi</taxon>
        <taxon>Dikarya</taxon>
        <taxon>Basidiomycota</taxon>
        <taxon>Agaricomycotina</taxon>
        <taxon>Agaricomycetes</taxon>
        <taxon>Agaricomycetidae</taxon>
        <taxon>Agaricales</taxon>
        <taxon>Marasmiineae</taxon>
        <taxon>Omphalotaceae</taxon>
        <taxon>Marasmiellus</taxon>
    </lineage>
</organism>
<feature type="compositionally biased region" description="Basic and acidic residues" evidence="1">
    <location>
        <begin position="11"/>
        <end position="25"/>
    </location>
</feature>
<evidence type="ECO:0008006" key="4">
    <source>
        <dbReference type="Google" id="ProtNLM"/>
    </source>
</evidence>
<feature type="region of interest" description="Disordered" evidence="1">
    <location>
        <begin position="1"/>
        <end position="74"/>
    </location>
</feature>
<feature type="compositionally biased region" description="Low complexity" evidence="1">
    <location>
        <begin position="58"/>
        <end position="74"/>
    </location>
</feature>
<accession>A0ABR1IY18</accession>
<dbReference type="Proteomes" id="UP001498398">
    <property type="component" value="Unassembled WGS sequence"/>
</dbReference>
<evidence type="ECO:0000313" key="3">
    <source>
        <dbReference type="Proteomes" id="UP001498398"/>
    </source>
</evidence>
<comment type="caution">
    <text evidence="2">The sequence shown here is derived from an EMBL/GenBank/DDBJ whole genome shotgun (WGS) entry which is preliminary data.</text>
</comment>
<keyword evidence="3" id="KW-1185">Reference proteome</keyword>
<feature type="compositionally biased region" description="Basic residues" evidence="1">
    <location>
        <begin position="47"/>
        <end position="57"/>
    </location>
</feature>
<proteinExistence type="predicted"/>
<gene>
    <name evidence="2" type="ORF">VKT23_016766</name>
</gene>
<sequence>MSNPESLAGDWFERVDSDVEPDAHIRYRNRHTTYISSDDEIPMPKKPPPKPRQKHQRSQQSTSGTQQGPPPQTLSLLEQACQLAENVASETFSSLSAKILKKFPHPDEKIRKTIKELKTAADGKALTQWRILIHMYHPDKNGSQSEEWRQIAIELSKAISQCRPKS</sequence>
<name>A0ABR1IY18_9AGAR</name>
<evidence type="ECO:0000313" key="2">
    <source>
        <dbReference type="EMBL" id="KAK7440986.1"/>
    </source>
</evidence>
<evidence type="ECO:0000256" key="1">
    <source>
        <dbReference type="SAM" id="MobiDB-lite"/>
    </source>
</evidence>
<reference evidence="2 3" key="1">
    <citation type="submission" date="2024-01" db="EMBL/GenBank/DDBJ databases">
        <title>A draft genome for the cacao thread blight pathogen Marasmiellus scandens.</title>
        <authorList>
            <person name="Baruah I.K."/>
            <person name="Leung J."/>
            <person name="Bukari Y."/>
            <person name="Amoako-Attah I."/>
            <person name="Meinhardt L.W."/>
            <person name="Bailey B.A."/>
            <person name="Cohen S.P."/>
        </authorList>
    </citation>
    <scope>NUCLEOTIDE SEQUENCE [LARGE SCALE GENOMIC DNA]</scope>
    <source>
        <strain evidence="2 3">GH-19</strain>
    </source>
</reference>